<evidence type="ECO:0000256" key="7">
    <source>
        <dbReference type="ARBA" id="ARBA00023192"/>
    </source>
</evidence>
<accession>A0A839US47</accession>
<dbReference type="InterPro" id="IPR005881">
    <property type="entry name" value="Ser_O-AcTrfase"/>
</dbReference>
<dbReference type="RefSeq" id="WP_246341296.1">
    <property type="nucleotide sequence ID" value="NZ_JACHXZ010000003.1"/>
</dbReference>
<dbReference type="Pfam" id="PF00132">
    <property type="entry name" value="Hexapep"/>
    <property type="match status" value="1"/>
</dbReference>
<evidence type="ECO:0000256" key="3">
    <source>
        <dbReference type="ARBA" id="ARBA00013266"/>
    </source>
</evidence>
<comment type="caution">
    <text evidence="11">The sequence shown here is derived from an EMBL/GenBank/DDBJ whole genome shotgun (WGS) entry which is preliminary data.</text>
</comment>
<comment type="pathway">
    <text evidence="1">Amino-acid biosynthesis; L-cysteine biosynthesis; L-cysteine from L-serine: step 1/2.</text>
</comment>
<feature type="domain" description="Serine acetyltransferase N-terminal" evidence="10">
    <location>
        <begin position="13"/>
        <end position="117"/>
    </location>
</feature>
<gene>
    <name evidence="11" type="ORF">FHS30_002508</name>
</gene>
<dbReference type="EC" id="2.3.1.30" evidence="3"/>
<comment type="similarity">
    <text evidence="2">Belongs to the transferase hexapeptide repeat family.</text>
</comment>
<evidence type="ECO:0000256" key="9">
    <source>
        <dbReference type="ARBA" id="ARBA00049486"/>
    </source>
</evidence>
<dbReference type="Pfam" id="PF06426">
    <property type="entry name" value="SATase_N"/>
    <property type="match status" value="1"/>
</dbReference>
<evidence type="ECO:0000256" key="5">
    <source>
        <dbReference type="ARBA" id="ARBA00022605"/>
    </source>
</evidence>
<keyword evidence="7" id="KW-0198">Cysteine biosynthesis</keyword>
<dbReference type="UniPathway" id="UPA00136">
    <property type="reaction ID" value="UER00199"/>
</dbReference>
<dbReference type="NCBIfam" id="TIGR01172">
    <property type="entry name" value="cysE"/>
    <property type="match status" value="1"/>
</dbReference>
<dbReference type="InterPro" id="IPR042122">
    <property type="entry name" value="Ser_AcTrfase_N_sf"/>
</dbReference>
<dbReference type="GO" id="GO:0006535">
    <property type="term" value="P:cysteine biosynthetic process from serine"/>
    <property type="evidence" value="ECO:0007669"/>
    <property type="project" value="InterPro"/>
</dbReference>
<dbReference type="InterPro" id="IPR001451">
    <property type="entry name" value="Hexapep"/>
</dbReference>
<protein>
    <recommendedName>
        <fullName evidence="4">Serine acetyltransferase</fullName>
        <ecNumber evidence="3">2.3.1.30</ecNumber>
    </recommendedName>
</protein>
<dbReference type="CDD" id="cd03354">
    <property type="entry name" value="LbH_SAT"/>
    <property type="match status" value="1"/>
</dbReference>
<dbReference type="InterPro" id="IPR045304">
    <property type="entry name" value="LbH_SAT"/>
</dbReference>
<keyword evidence="6 11" id="KW-0808">Transferase</keyword>
<proteinExistence type="inferred from homology"/>
<dbReference type="SUPFAM" id="SSF51161">
    <property type="entry name" value="Trimeric LpxA-like enzymes"/>
    <property type="match status" value="1"/>
</dbReference>
<dbReference type="Proteomes" id="UP000559987">
    <property type="component" value="Unassembled WGS sequence"/>
</dbReference>
<dbReference type="InterPro" id="IPR011004">
    <property type="entry name" value="Trimer_LpxA-like_sf"/>
</dbReference>
<evidence type="ECO:0000256" key="6">
    <source>
        <dbReference type="ARBA" id="ARBA00022679"/>
    </source>
</evidence>
<reference evidence="11 12" key="1">
    <citation type="submission" date="2020-08" db="EMBL/GenBank/DDBJ databases">
        <title>Genomic Encyclopedia of Type Strains, Phase III (KMG-III): the genomes of soil and plant-associated and newly described type strains.</title>
        <authorList>
            <person name="Whitman W."/>
        </authorList>
    </citation>
    <scope>NUCLEOTIDE SEQUENCE [LARGE SCALE GENOMIC DNA]</scope>
    <source>
        <strain evidence="11 12">CECT 8571</strain>
    </source>
</reference>
<dbReference type="SMART" id="SM00971">
    <property type="entry name" value="SATase_N"/>
    <property type="match status" value="1"/>
</dbReference>
<evidence type="ECO:0000313" key="12">
    <source>
        <dbReference type="Proteomes" id="UP000559987"/>
    </source>
</evidence>
<keyword evidence="5" id="KW-0028">Amino-acid biosynthesis</keyword>
<evidence type="ECO:0000313" key="11">
    <source>
        <dbReference type="EMBL" id="MBB3169300.1"/>
    </source>
</evidence>
<dbReference type="GO" id="GO:0005737">
    <property type="term" value="C:cytoplasm"/>
    <property type="evidence" value="ECO:0007669"/>
    <property type="project" value="InterPro"/>
</dbReference>
<keyword evidence="8 11" id="KW-0012">Acyltransferase</keyword>
<dbReference type="InterPro" id="IPR010493">
    <property type="entry name" value="Ser_AcTrfase_N"/>
</dbReference>
<dbReference type="PANTHER" id="PTHR42811">
    <property type="entry name" value="SERINE ACETYLTRANSFERASE"/>
    <property type="match status" value="1"/>
</dbReference>
<dbReference type="Gene3D" id="2.160.10.10">
    <property type="entry name" value="Hexapeptide repeat proteins"/>
    <property type="match status" value="1"/>
</dbReference>
<evidence type="ECO:0000256" key="8">
    <source>
        <dbReference type="ARBA" id="ARBA00023315"/>
    </source>
</evidence>
<dbReference type="NCBIfam" id="NF041874">
    <property type="entry name" value="EPS_EpsC"/>
    <property type="match status" value="1"/>
</dbReference>
<dbReference type="EMBL" id="JACHXZ010000003">
    <property type="protein sequence ID" value="MBB3169300.1"/>
    <property type="molecule type" value="Genomic_DNA"/>
</dbReference>
<dbReference type="AlphaFoldDB" id="A0A839US47"/>
<comment type="catalytic activity">
    <reaction evidence="9">
        <text>L-serine + acetyl-CoA = O-acetyl-L-serine + CoA</text>
        <dbReference type="Rhea" id="RHEA:24560"/>
        <dbReference type="ChEBI" id="CHEBI:33384"/>
        <dbReference type="ChEBI" id="CHEBI:57287"/>
        <dbReference type="ChEBI" id="CHEBI:57288"/>
        <dbReference type="ChEBI" id="CHEBI:58340"/>
        <dbReference type="EC" id="2.3.1.30"/>
    </reaction>
</comment>
<evidence type="ECO:0000256" key="1">
    <source>
        <dbReference type="ARBA" id="ARBA00004876"/>
    </source>
</evidence>
<dbReference type="Gene3D" id="1.10.3130.10">
    <property type="entry name" value="serine acetyltransferase, domain 1"/>
    <property type="match status" value="1"/>
</dbReference>
<evidence type="ECO:0000256" key="2">
    <source>
        <dbReference type="ARBA" id="ARBA00007274"/>
    </source>
</evidence>
<name>A0A839US47_9GAMM</name>
<dbReference type="GO" id="GO:0009001">
    <property type="term" value="F:serine O-acetyltransferase activity"/>
    <property type="evidence" value="ECO:0007669"/>
    <property type="project" value="UniProtKB-EC"/>
</dbReference>
<keyword evidence="12" id="KW-1185">Reference proteome</keyword>
<sequence>MARGQPMMAATNLWQTMRTEAHTFSAAEPALASFYHGAILNHPSLCSALSYTLALKLDSANLPAILLRQVIDEALAEEPSIVKAVTEDVQACLERDPACHYAVMPLLYFKGFQALQGYRIAHWLWRHNRRALAMYFQNQIAESFCVDIHPAATLGAGIMMDHATGIVIGETAVVGDNVSMLHGVTLGGSGYSKGDRHPKVGKGVLISAGAKLLGNITIGSGAKIAAGSVVLASVPAGNTVAGVPAVIVGRPKTPNPARQMNHDLPDE</sequence>
<organism evidence="11 12">
    <name type="scientific">Simiduia aestuariiviva</name>
    <dbReference type="NCBI Taxonomy" id="1510459"/>
    <lineage>
        <taxon>Bacteria</taxon>
        <taxon>Pseudomonadati</taxon>
        <taxon>Pseudomonadota</taxon>
        <taxon>Gammaproteobacteria</taxon>
        <taxon>Cellvibrionales</taxon>
        <taxon>Cellvibrionaceae</taxon>
        <taxon>Simiduia</taxon>
    </lineage>
</organism>
<dbReference type="FunFam" id="2.160.10.10:FF:000002">
    <property type="entry name" value="Serine acetyltransferase"/>
    <property type="match status" value="1"/>
</dbReference>
<evidence type="ECO:0000256" key="4">
    <source>
        <dbReference type="ARBA" id="ARBA00018522"/>
    </source>
</evidence>
<dbReference type="InterPro" id="IPR053376">
    <property type="entry name" value="Serine_acetyltransferase"/>
</dbReference>
<evidence type="ECO:0000259" key="10">
    <source>
        <dbReference type="SMART" id="SM00971"/>
    </source>
</evidence>